<dbReference type="GO" id="GO:0016020">
    <property type="term" value="C:membrane"/>
    <property type="evidence" value="ECO:0007669"/>
    <property type="project" value="UniProtKB-SubCell"/>
</dbReference>
<evidence type="ECO:0000256" key="4">
    <source>
        <dbReference type="ARBA" id="ARBA00022821"/>
    </source>
</evidence>
<dbReference type="Pfam" id="PF03094">
    <property type="entry name" value="Mlo"/>
    <property type="match status" value="1"/>
</dbReference>
<comment type="caution">
    <text evidence="10">The sequence shown here is derived from an EMBL/GenBank/DDBJ whole genome shotgun (WGS) entry which is preliminary data.</text>
</comment>
<evidence type="ECO:0000313" key="11">
    <source>
        <dbReference type="Proteomes" id="UP001187192"/>
    </source>
</evidence>
<dbReference type="Proteomes" id="UP001187192">
    <property type="component" value="Unassembled WGS sequence"/>
</dbReference>
<evidence type="ECO:0000256" key="1">
    <source>
        <dbReference type="ARBA" id="ARBA00004141"/>
    </source>
</evidence>
<dbReference type="GO" id="GO:0006952">
    <property type="term" value="P:defense response"/>
    <property type="evidence" value="ECO:0007669"/>
    <property type="project" value="UniProtKB-KW"/>
</dbReference>
<evidence type="ECO:0000256" key="9">
    <source>
        <dbReference type="SAM" id="SignalP"/>
    </source>
</evidence>
<comment type="subcellular location">
    <subcellularLocation>
        <location evidence="1">Membrane</location>
        <topology evidence="1">Multi-pass membrane protein</topology>
    </subcellularLocation>
</comment>
<evidence type="ECO:0000256" key="7">
    <source>
        <dbReference type="ARBA" id="ARBA00023265"/>
    </source>
</evidence>
<organism evidence="10 11">
    <name type="scientific">Ficus carica</name>
    <name type="common">Common fig</name>
    <dbReference type="NCBI Taxonomy" id="3494"/>
    <lineage>
        <taxon>Eukaryota</taxon>
        <taxon>Viridiplantae</taxon>
        <taxon>Streptophyta</taxon>
        <taxon>Embryophyta</taxon>
        <taxon>Tracheophyta</taxon>
        <taxon>Spermatophyta</taxon>
        <taxon>Magnoliopsida</taxon>
        <taxon>eudicotyledons</taxon>
        <taxon>Gunneridae</taxon>
        <taxon>Pentapetalae</taxon>
        <taxon>rosids</taxon>
        <taxon>fabids</taxon>
        <taxon>Rosales</taxon>
        <taxon>Moraceae</taxon>
        <taxon>Ficeae</taxon>
        <taxon>Ficus</taxon>
    </lineage>
</organism>
<feature type="signal peptide" evidence="9">
    <location>
        <begin position="1"/>
        <end position="18"/>
    </location>
</feature>
<sequence length="261" mass="28828">MLLGFISLLLTVFQGSIAKICISEHQAKQWLPCDYKHKYDDKSSSSSTGSTSTAHFQISTATFLLPGLARRLLAESASSGSDHCSRKNRRSFLIPNSEVFDFVWGNFSSSSVQKTNEDGFAGPEKTREAAEDWQRWIIGDIDPSEGDCTPRRRRKPRSQSPSPRLFLSPSSGVKPSHHREPLRLTSPLRGAAARCRGTCPYPAQRFGRRGRKNSLDRNPVASHCCEHPRTPIFQHACSPPSVPGTPSWTLGRRSSAAPSPP</sequence>
<reference evidence="10" key="1">
    <citation type="submission" date="2023-07" db="EMBL/GenBank/DDBJ databases">
        <title>draft genome sequence of fig (Ficus carica).</title>
        <authorList>
            <person name="Takahashi T."/>
            <person name="Nishimura K."/>
        </authorList>
    </citation>
    <scope>NUCLEOTIDE SEQUENCE</scope>
</reference>
<feature type="compositionally biased region" description="Low complexity" evidence="8">
    <location>
        <begin position="158"/>
        <end position="171"/>
    </location>
</feature>
<keyword evidence="5" id="KW-1133">Transmembrane helix</keyword>
<dbReference type="AlphaFoldDB" id="A0AA87ZGY7"/>
<gene>
    <name evidence="10" type="ORF">TIFTF001_005752</name>
</gene>
<feature type="chain" id="PRO_5041669742" evidence="9">
    <location>
        <begin position="19"/>
        <end position="261"/>
    </location>
</feature>
<name>A0AA87ZGY7_FICCA</name>
<keyword evidence="11" id="KW-1185">Reference proteome</keyword>
<dbReference type="PANTHER" id="PTHR31942:SF74">
    <property type="entry name" value="MLO-LIKE PROTEIN 15"/>
    <property type="match status" value="1"/>
</dbReference>
<keyword evidence="3" id="KW-0812">Transmembrane</keyword>
<evidence type="ECO:0000256" key="3">
    <source>
        <dbReference type="ARBA" id="ARBA00022692"/>
    </source>
</evidence>
<evidence type="ECO:0000256" key="2">
    <source>
        <dbReference type="ARBA" id="ARBA00006574"/>
    </source>
</evidence>
<dbReference type="InterPro" id="IPR004326">
    <property type="entry name" value="Mlo"/>
</dbReference>
<protein>
    <submittedName>
        <fullName evidence="10">Uncharacterized protein</fullName>
    </submittedName>
</protein>
<keyword evidence="7" id="KW-0568">Pathogenesis-related protein</keyword>
<proteinExistence type="inferred from homology"/>
<dbReference type="PANTHER" id="PTHR31942">
    <property type="entry name" value="MLO-LIKE PROTEIN 1"/>
    <property type="match status" value="1"/>
</dbReference>
<evidence type="ECO:0000313" key="10">
    <source>
        <dbReference type="EMBL" id="GMN36093.1"/>
    </source>
</evidence>
<keyword evidence="4" id="KW-0611">Plant defense</keyword>
<accession>A0AA87ZGY7</accession>
<feature type="region of interest" description="Disordered" evidence="8">
    <location>
        <begin position="140"/>
        <end position="184"/>
    </location>
</feature>
<evidence type="ECO:0000256" key="6">
    <source>
        <dbReference type="ARBA" id="ARBA00023136"/>
    </source>
</evidence>
<keyword evidence="9" id="KW-0732">Signal</keyword>
<dbReference type="EMBL" id="BTGU01000006">
    <property type="protein sequence ID" value="GMN36093.1"/>
    <property type="molecule type" value="Genomic_DNA"/>
</dbReference>
<keyword evidence="6" id="KW-0472">Membrane</keyword>
<feature type="region of interest" description="Disordered" evidence="8">
    <location>
        <begin position="235"/>
        <end position="261"/>
    </location>
</feature>
<evidence type="ECO:0000256" key="5">
    <source>
        <dbReference type="ARBA" id="ARBA00022989"/>
    </source>
</evidence>
<evidence type="ECO:0000256" key="8">
    <source>
        <dbReference type="SAM" id="MobiDB-lite"/>
    </source>
</evidence>
<comment type="similarity">
    <text evidence="2">Belongs to the MLO family.</text>
</comment>